<proteinExistence type="predicted"/>
<name>A0A5C5ZUW5_9BACT</name>
<dbReference type="AlphaFoldDB" id="A0A5C5ZUW5"/>
<organism evidence="2 3">
    <name type="scientific">Pseudobythopirellula maris</name>
    <dbReference type="NCBI Taxonomy" id="2527991"/>
    <lineage>
        <taxon>Bacteria</taxon>
        <taxon>Pseudomonadati</taxon>
        <taxon>Planctomycetota</taxon>
        <taxon>Planctomycetia</taxon>
        <taxon>Pirellulales</taxon>
        <taxon>Lacipirellulaceae</taxon>
        <taxon>Pseudobythopirellula</taxon>
    </lineage>
</organism>
<feature type="transmembrane region" description="Helical" evidence="1">
    <location>
        <begin position="365"/>
        <end position="382"/>
    </location>
</feature>
<feature type="transmembrane region" description="Helical" evidence="1">
    <location>
        <begin position="481"/>
        <end position="504"/>
    </location>
</feature>
<evidence type="ECO:0000313" key="2">
    <source>
        <dbReference type="EMBL" id="TWT90033.1"/>
    </source>
</evidence>
<keyword evidence="1" id="KW-0472">Membrane</keyword>
<dbReference type="Pfam" id="PF16949">
    <property type="entry name" value="ABC_tran_2"/>
    <property type="match status" value="1"/>
</dbReference>
<gene>
    <name evidence="2" type="ORF">Mal64_04160</name>
</gene>
<feature type="transmembrane region" description="Helical" evidence="1">
    <location>
        <begin position="448"/>
        <end position="469"/>
    </location>
</feature>
<dbReference type="InterPro" id="IPR031599">
    <property type="entry name" value="ABC_tran_2"/>
</dbReference>
<keyword evidence="1" id="KW-1133">Transmembrane helix</keyword>
<dbReference type="EMBL" id="SJPQ01000001">
    <property type="protein sequence ID" value="TWT90033.1"/>
    <property type="molecule type" value="Genomic_DNA"/>
</dbReference>
<feature type="transmembrane region" description="Helical" evidence="1">
    <location>
        <begin position="569"/>
        <end position="589"/>
    </location>
</feature>
<feature type="transmembrane region" description="Helical" evidence="1">
    <location>
        <begin position="88"/>
        <end position="111"/>
    </location>
</feature>
<keyword evidence="1" id="KW-0812">Transmembrane</keyword>
<comment type="caution">
    <text evidence="2">The sequence shown here is derived from an EMBL/GenBank/DDBJ whole genome shotgun (WGS) entry which is preliminary data.</text>
</comment>
<protein>
    <submittedName>
        <fullName evidence="2">Uncharacterized protein</fullName>
    </submittedName>
</protein>
<feature type="transmembrane region" description="Helical" evidence="1">
    <location>
        <begin position="402"/>
        <end position="427"/>
    </location>
</feature>
<evidence type="ECO:0000256" key="1">
    <source>
        <dbReference type="SAM" id="Phobius"/>
    </source>
</evidence>
<accession>A0A5C5ZUW5</accession>
<feature type="transmembrane region" description="Helical" evidence="1">
    <location>
        <begin position="206"/>
        <end position="227"/>
    </location>
</feature>
<sequence>MSTTTPEGVAPAAPSEDTEARLFSRLRKQIIAANLRELMAHARLRTLLVAGLSAFFWGGLFLLFHWGFSFISQHVGAPGASYHSQTVQFIFDLFFASLNVMLVFSSGIILYSGLFSSREARFLLTTPARAERIVLHKFEEAVLFSSWGFFLLASPMTIAYGLVSGAGWQYYALIMPLVLSFVYIPCGVGALICLFLVYMMPAMRQAVAAVVALVSVAFAGRAVWLTVSGPQERLFGSEWFNETVRRFSITQEEWLPSSWLSHGLLEAVRPMTGVATEFTETPIIRSLLYLSVLVTNALLLRLAVWQAGKWWYRKAFSQLECRPRWPRRAAIAWVDRLADHALAPLPKQMRLILIKDWRLLRRDPVQWSQFLIFFGLLGLYFLNLDRFNNPKNDVSYITWVNMVSFLNLAVVGLILSTFTTRFIYPMVSLEGRRFWVLGLMPIRRETIVWSKFVFASFGSWAPCGLLILVSDAMLRVDGLIIAAHQFTTVLLCFGLAALAVGLGAMMPNFHEPSPSKIAAGFGGTLNLVLSALYIIVTIVLAALPCHIYLIVERGAFSLGFVQAEHLPYWVVGAALLAIIVGMVTTLLPLRRGVRAFRDLDFF</sequence>
<dbReference type="OrthoDB" id="56319at2"/>
<feature type="transmembrane region" description="Helical" evidence="1">
    <location>
        <begin position="283"/>
        <end position="304"/>
    </location>
</feature>
<keyword evidence="3" id="KW-1185">Reference proteome</keyword>
<evidence type="ECO:0000313" key="3">
    <source>
        <dbReference type="Proteomes" id="UP000315440"/>
    </source>
</evidence>
<dbReference type="Proteomes" id="UP000315440">
    <property type="component" value="Unassembled WGS sequence"/>
</dbReference>
<reference evidence="2 3" key="1">
    <citation type="submission" date="2019-02" db="EMBL/GenBank/DDBJ databases">
        <title>Deep-cultivation of Planctomycetes and their phenomic and genomic characterization uncovers novel biology.</title>
        <authorList>
            <person name="Wiegand S."/>
            <person name="Jogler M."/>
            <person name="Boedeker C."/>
            <person name="Pinto D."/>
            <person name="Vollmers J."/>
            <person name="Rivas-Marin E."/>
            <person name="Kohn T."/>
            <person name="Peeters S.H."/>
            <person name="Heuer A."/>
            <person name="Rast P."/>
            <person name="Oberbeckmann S."/>
            <person name="Bunk B."/>
            <person name="Jeske O."/>
            <person name="Meyerdierks A."/>
            <person name="Storesund J.E."/>
            <person name="Kallscheuer N."/>
            <person name="Luecker S."/>
            <person name="Lage O.M."/>
            <person name="Pohl T."/>
            <person name="Merkel B.J."/>
            <person name="Hornburger P."/>
            <person name="Mueller R.-W."/>
            <person name="Bruemmer F."/>
            <person name="Labrenz M."/>
            <person name="Spormann A.M."/>
            <person name="Op Den Camp H."/>
            <person name="Overmann J."/>
            <person name="Amann R."/>
            <person name="Jetten M.S.M."/>
            <person name="Mascher T."/>
            <person name="Medema M.H."/>
            <person name="Devos D.P."/>
            <person name="Kaster A.-K."/>
            <person name="Ovreas L."/>
            <person name="Rohde M."/>
            <person name="Galperin M.Y."/>
            <person name="Jogler C."/>
        </authorList>
    </citation>
    <scope>NUCLEOTIDE SEQUENCE [LARGE SCALE GENOMIC DNA]</scope>
    <source>
        <strain evidence="2 3">Mal64</strain>
    </source>
</reference>
<feature type="transmembrane region" description="Helical" evidence="1">
    <location>
        <begin position="525"/>
        <end position="549"/>
    </location>
</feature>
<feature type="transmembrane region" description="Helical" evidence="1">
    <location>
        <begin position="141"/>
        <end position="162"/>
    </location>
</feature>
<feature type="transmembrane region" description="Helical" evidence="1">
    <location>
        <begin position="46"/>
        <end position="68"/>
    </location>
</feature>
<dbReference type="RefSeq" id="WP_146396321.1">
    <property type="nucleotide sequence ID" value="NZ_SJPQ01000001.1"/>
</dbReference>
<feature type="transmembrane region" description="Helical" evidence="1">
    <location>
        <begin position="168"/>
        <end position="199"/>
    </location>
</feature>